<accession>A0ABR2YTI9</accession>
<keyword evidence="6" id="KW-0486">Methionine biosynthesis</keyword>
<reference evidence="10 11" key="1">
    <citation type="journal article" date="2024" name="Nat. Commun.">
        <title>Phylogenomics reveals the evolutionary origins of lichenization in chlorophyte algae.</title>
        <authorList>
            <person name="Puginier C."/>
            <person name="Libourel C."/>
            <person name="Otte J."/>
            <person name="Skaloud P."/>
            <person name="Haon M."/>
            <person name="Grisel S."/>
            <person name="Petersen M."/>
            <person name="Berrin J.G."/>
            <person name="Delaux P.M."/>
            <person name="Dal Grande F."/>
            <person name="Keller J."/>
        </authorList>
    </citation>
    <scope>NUCLEOTIDE SEQUENCE [LARGE SCALE GENOMIC DNA]</scope>
    <source>
        <strain evidence="10 11">SAG 216-7</strain>
    </source>
</reference>
<gene>
    <name evidence="10" type="ORF">WJX75_005286</name>
</gene>
<evidence type="ECO:0000256" key="6">
    <source>
        <dbReference type="ARBA" id="ARBA00023167"/>
    </source>
</evidence>
<dbReference type="CDD" id="cd00614">
    <property type="entry name" value="CGS_like"/>
    <property type="match status" value="1"/>
</dbReference>
<dbReference type="SUPFAM" id="SSF53383">
    <property type="entry name" value="PLP-dependent transferases"/>
    <property type="match status" value="1"/>
</dbReference>
<evidence type="ECO:0000256" key="2">
    <source>
        <dbReference type="ARBA" id="ARBA00009077"/>
    </source>
</evidence>
<evidence type="ECO:0000256" key="8">
    <source>
        <dbReference type="ARBA" id="ARBA00047213"/>
    </source>
</evidence>
<protein>
    <recommendedName>
        <fullName evidence="3">cysteine-S-conjugate beta-lyase</fullName>
        <ecNumber evidence="3">4.4.1.13</ecNumber>
    </recommendedName>
    <alternativeName>
        <fullName evidence="8">Cysteine-S-conjugate beta-lyase</fullName>
    </alternativeName>
</protein>
<comment type="caution">
    <text evidence="10">The sequence shown here is derived from an EMBL/GenBank/DDBJ whole genome shotgun (WGS) entry which is preliminary data.</text>
</comment>
<dbReference type="InterPro" id="IPR015421">
    <property type="entry name" value="PyrdxlP-dep_Trfase_major"/>
</dbReference>
<evidence type="ECO:0000256" key="1">
    <source>
        <dbReference type="ARBA" id="ARBA00001933"/>
    </source>
</evidence>
<dbReference type="Pfam" id="PF01053">
    <property type="entry name" value="Cys_Met_Meta_PP"/>
    <property type="match status" value="1"/>
</dbReference>
<evidence type="ECO:0000313" key="11">
    <source>
        <dbReference type="Proteomes" id="UP001491310"/>
    </source>
</evidence>
<dbReference type="InterPro" id="IPR054542">
    <property type="entry name" value="Cys_met_metab_PP"/>
</dbReference>
<dbReference type="PIRSF" id="PIRSF001434">
    <property type="entry name" value="CGS"/>
    <property type="match status" value="1"/>
</dbReference>
<keyword evidence="5 9" id="KW-0663">Pyridoxal phosphate</keyword>
<evidence type="ECO:0000256" key="9">
    <source>
        <dbReference type="RuleBase" id="RU362118"/>
    </source>
</evidence>
<dbReference type="InterPro" id="IPR015422">
    <property type="entry name" value="PyrdxlP-dep_Trfase_small"/>
</dbReference>
<dbReference type="PROSITE" id="PS00868">
    <property type="entry name" value="CYS_MET_METAB_PP"/>
    <property type="match status" value="1"/>
</dbReference>
<dbReference type="EC" id="4.4.1.13" evidence="3"/>
<dbReference type="InterPro" id="IPR015424">
    <property type="entry name" value="PyrdxlP-dep_Trfase"/>
</dbReference>
<keyword evidence="11" id="KW-1185">Reference proteome</keyword>
<comment type="cofactor">
    <cofactor evidence="1 9">
        <name>pyridoxal 5'-phosphate</name>
        <dbReference type="ChEBI" id="CHEBI:597326"/>
    </cofactor>
</comment>
<proteinExistence type="inferred from homology"/>
<comment type="similarity">
    <text evidence="2 9">Belongs to the trans-sulfuration enzymes family.</text>
</comment>
<evidence type="ECO:0000256" key="4">
    <source>
        <dbReference type="ARBA" id="ARBA00022605"/>
    </source>
</evidence>
<dbReference type="Gene3D" id="3.90.1150.10">
    <property type="entry name" value="Aspartate Aminotransferase, domain 1"/>
    <property type="match status" value="1"/>
</dbReference>
<organism evidence="10 11">
    <name type="scientific">Coccomyxa subellipsoidea</name>
    <dbReference type="NCBI Taxonomy" id="248742"/>
    <lineage>
        <taxon>Eukaryota</taxon>
        <taxon>Viridiplantae</taxon>
        <taxon>Chlorophyta</taxon>
        <taxon>core chlorophytes</taxon>
        <taxon>Trebouxiophyceae</taxon>
        <taxon>Trebouxiophyceae incertae sedis</taxon>
        <taxon>Coccomyxaceae</taxon>
        <taxon>Coccomyxa</taxon>
    </lineage>
</organism>
<dbReference type="NCBIfam" id="TIGR01329">
    <property type="entry name" value="cysta_beta_ly_E"/>
    <property type="match status" value="1"/>
</dbReference>
<dbReference type="Gene3D" id="3.40.640.10">
    <property type="entry name" value="Type I PLP-dependent aspartate aminotransferase-like (Major domain)"/>
    <property type="match status" value="1"/>
</dbReference>
<sequence>MATRLVHAPKVTSDPYGAVSPPLYQTATFEQVSAVECGPYDYTRSGNPTRAQLEAHIAHLEGASRSFAFASGMAALSAVLRLVRAGEHVVAGDDIYGGTSRLLTRVAPDLGISVSNVLTTDTEGLRQAIIPGKTKLVMLESPTNPRMQICDIAALTAIAHEAGALVVVDNSILAPTFQQPLALGADIVMTSATKFIAGHSDVTGGLLSVRDPALAERVYFYQNAEGTGLGPFDCWLAMRGLKTMALRMERQAANADIIALWLQAHPLARKVNYPGLPSHPGHAVHATQASSGGSLLSFETGSIEASRTIAEQAQLFKITVSFGSVSSLISLPCYMSHASIPAALRAQRGLPDDLVRISVGIEDPSDLLADLDQAMRKAMDKIGMSAAIPGFQLDGLTGSQRERQLLNRIAELEAQLQRLPT</sequence>
<evidence type="ECO:0000256" key="5">
    <source>
        <dbReference type="ARBA" id="ARBA00022898"/>
    </source>
</evidence>
<evidence type="ECO:0000256" key="3">
    <source>
        <dbReference type="ARBA" id="ARBA00012224"/>
    </source>
</evidence>
<dbReference type="InterPro" id="IPR006238">
    <property type="entry name" value="Cys_b_lyase_euk"/>
</dbReference>
<dbReference type="InterPro" id="IPR000277">
    <property type="entry name" value="Cys/Met-Metab_PyrdxlP-dep_enz"/>
</dbReference>
<dbReference type="PANTHER" id="PTHR11808">
    <property type="entry name" value="TRANS-SULFURATION ENZYME FAMILY MEMBER"/>
    <property type="match status" value="1"/>
</dbReference>
<name>A0ABR2YTI9_9CHLO</name>
<evidence type="ECO:0000256" key="7">
    <source>
        <dbReference type="ARBA" id="ARBA00023239"/>
    </source>
</evidence>
<dbReference type="PANTHER" id="PTHR11808:SF50">
    <property type="entry name" value="CYSTATHIONINE BETA-LYASE"/>
    <property type="match status" value="1"/>
</dbReference>
<keyword evidence="7" id="KW-0456">Lyase</keyword>
<evidence type="ECO:0000313" key="10">
    <source>
        <dbReference type="EMBL" id="KAK9915143.1"/>
    </source>
</evidence>
<dbReference type="EMBL" id="JALJOT010000005">
    <property type="protein sequence ID" value="KAK9915143.1"/>
    <property type="molecule type" value="Genomic_DNA"/>
</dbReference>
<keyword evidence="4" id="KW-0028">Amino-acid biosynthesis</keyword>
<dbReference type="Proteomes" id="UP001491310">
    <property type="component" value="Unassembled WGS sequence"/>
</dbReference>